<evidence type="ECO:0000256" key="1">
    <source>
        <dbReference type="SAM" id="MobiDB-lite"/>
    </source>
</evidence>
<dbReference type="Proteomes" id="UP000276991">
    <property type="component" value="Unassembled WGS sequence"/>
</dbReference>
<sequence>MKSYHSLLLSNHTLRIFFLLYTIIRTINAIQAKNIHDTTIGIDKFGNRNSENDDTGNYHQSVSTITKNGVSEKVDELVTDEDFILNTFKQRQRQQQQQNENEKSVNNGRNFNNVIVTSTNNTTDSKRKLFAKTNFTDFSLIYSANNAVNKKLSLAINPISNNSKFFSSLINQSNHINSISSNNNNNIQWKNLNRKRNNFNDRNNDRKKRWAMKNDDDKMSGMDELIERLTPTNYNSPTIASDEISTLSDYHIDNDRFRIPMENIVIVGSDADDDNDDDVDIVDNGNIGSSSNIGNNDIFKGTTYDDAEITDSYEQMNSVEENGNDENTEMGIVRIAPEMLPKDSVEEMDKQYETKLKPTIHYLESRTDEMKKSNEIMEMEKIDGKQLDELENLKEIMDEKLLKIDMSQTKKHLLQDEVDLGTIQEMRISDDPNDAAIACDDETEGSGLQGEGEGELQEY</sequence>
<keyword evidence="4" id="KW-1185">Reference proteome</keyword>
<reference evidence="3 4" key="1">
    <citation type="submission" date="2018-08" db="EMBL/GenBank/DDBJ databases">
        <authorList>
            <person name="Laetsch R D."/>
            <person name="Stevens L."/>
            <person name="Kumar S."/>
            <person name="Blaxter L. M."/>
        </authorList>
    </citation>
    <scope>NUCLEOTIDE SEQUENCE [LARGE SCALE GENOMIC DNA]</scope>
</reference>
<evidence type="ECO:0000313" key="2">
    <source>
        <dbReference type="EMBL" id="VBB33319.1"/>
    </source>
</evidence>
<dbReference type="OrthoDB" id="5873676at2759"/>
<evidence type="ECO:0000313" key="3">
    <source>
        <dbReference type="EMBL" id="VBB33323.1"/>
    </source>
</evidence>
<proteinExistence type="predicted"/>
<gene>
    <name evidence="2" type="ORF">NAV_LOCUS8110</name>
    <name evidence="3" type="ORF">NAV_LOCUS8114</name>
</gene>
<feature type="region of interest" description="Disordered" evidence="1">
    <location>
        <begin position="431"/>
        <end position="459"/>
    </location>
</feature>
<dbReference type="EMBL" id="UPTC01002312">
    <property type="protein sequence ID" value="VBB33323.1"/>
    <property type="molecule type" value="Genomic_DNA"/>
</dbReference>
<feature type="region of interest" description="Disordered" evidence="1">
    <location>
        <begin position="90"/>
        <end position="111"/>
    </location>
</feature>
<evidence type="ECO:0000313" key="4">
    <source>
        <dbReference type="Proteomes" id="UP000276991"/>
    </source>
</evidence>
<dbReference type="EMBL" id="UPTC01002309">
    <property type="protein sequence ID" value="VBB33319.1"/>
    <property type="molecule type" value="Genomic_DNA"/>
</dbReference>
<dbReference type="AlphaFoldDB" id="A0A498SLV8"/>
<protein>
    <submittedName>
        <fullName evidence="3">Uncharacterized protein</fullName>
    </submittedName>
</protein>
<name>A0A498SLV8_ACAVI</name>
<feature type="non-terminal residue" evidence="3">
    <location>
        <position position="459"/>
    </location>
</feature>
<accession>A0A498SLV8</accession>
<dbReference type="STRING" id="6277.A0A498SLV8"/>
<organism evidence="3 4">
    <name type="scientific">Acanthocheilonema viteae</name>
    <name type="common">Filarial nematode worm</name>
    <name type="synonym">Dipetalonema viteae</name>
    <dbReference type="NCBI Taxonomy" id="6277"/>
    <lineage>
        <taxon>Eukaryota</taxon>
        <taxon>Metazoa</taxon>
        <taxon>Ecdysozoa</taxon>
        <taxon>Nematoda</taxon>
        <taxon>Chromadorea</taxon>
        <taxon>Rhabditida</taxon>
        <taxon>Spirurina</taxon>
        <taxon>Spiruromorpha</taxon>
        <taxon>Filarioidea</taxon>
        <taxon>Onchocercidae</taxon>
        <taxon>Acanthocheilonema</taxon>
    </lineage>
</organism>